<dbReference type="EMBL" id="JACCHL010000001">
    <property type="protein sequence ID" value="NYH55467.1"/>
    <property type="molecule type" value="Genomic_DNA"/>
</dbReference>
<reference evidence="1 2" key="1">
    <citation type="submission" date="2020-07" db="EMBL/GenBank/DDBJ databases">
        <title>Sequencing the genomes of 1000 actinobacteria strains.</title>
        <authorList>
            <person name="Klenk H.-P."/>
        </authorList>
    </citation>
    <scope>NUCLEOTIDE SEQUENCE [LARGE SCALE GENOMIC DNA]</scope>
    <source>
        <strain evidence="1 2">DSM 45278</strain>
    </source>
</reference>
<evidence type="ECO:0000313" key="2">
    <source>
        <dbReference type="Proteomes" id="UP000584931"/>
    </source>
</evidence>
<evidence type="ECO:0000313" key="1">
    <source>
        <dbReference type="EMBL" id="NYH55467.1"/>
    </source>
</evidence>
<proteinExistence type="predicted"/>
<name>A0A7Y9XIS7_9ACTN</name>
<accession>A0A7Y9XIS7</accession>
<dbReference type="AlphaFoldDB" id="A0A7Y9XIS7"/>
<dbReference type="Proteomes" id="UP000584931">
    <property type="component" value="Unassembled WGS sequence"/>
</dbReference>
<sequence>MLSKSAGMEASDRAVYAVTGLTGKAGETIAALVRQAVS</sequence>
<gene>
    <name evidence="1" type="ORF">HNR06_005056</name>
</gene>
<organism evidence="1 2">
    <name type="scientific">Nocardiopsis sinuspersici</name>
    <dbReference type="NCBI Taxonomy" id="501010"/>
    <lineage>
        <taxon>Bacteria</taxon>
        <taxon>Bacillati</taxon>
        <taxon>Actinomycetota</taxon>
        <taxon>Actinomycetes</taxon>
        <taxon>Streptosporangiales</taxon>
        <taxon>Nocardiopsidaceae</taxon>
        <taxon>Nocardiopsis</taxon>
    </lineage>
</organism>
<protein>
    <submittedName>
        <fullName evidence="1">Uncharacterized protein</fullName>
    </submittedName>
</protein>
<comment type="caution">
    <text evidence="1">The sequence shown here is derived from an EMBL/GenBank/DDBJ whole genome shotgun (WGS) entry which is preliminary data.</text>
</comment>